<dbReference type="RefSeq" id="WP_109434785.1">
    <property type="nucleotide sequence ID" value="NZ_CANLFO010000014.1"/>
</dbReference>
<evidence type="ECO:0000256" key="1">
    <source>
        <dbReference type="SAM" id="Coils"/>
    </source>
</evidence>
<dbReference type="AlphaFoldDB" id="A0A554VLE9"/>
<feature type="coiled-coil region" evidence="1">
    <location>
        <begin position="87"/>
        <end position="134"/>
    </location>
</feature>
<reference evidence="2 3" key="1">
    <citation type="submission" date="2019-07" db="EMBL/GenBank/DDBJ databases">
        <title>The draft genome sequence of Aquimarina algiphila M91.</title>
        <authorList>
            <person name="Meng X."/>
        </authorList>
    </citation>
    <scope>NUCLEOTIDE SEQUENCE [LARGE SCALE GENOMIC DNA]</scope>
    <source>
        <strain evidence="2 3">M91</strain>
    </source>
</reference>
<evidence type="ECO:0000313" key="3">
    <source>
        <dbReference type="Proteomes" id="UP000318833"/>
    </source>
</evidence>
<evidence type="ECO:0008006" key="4">
    <source>
        <dbReference type="Google" id="ProtNLM"/>
    </source>
</evidence>
<accession>A0A554VLE9</accession>
<name>A0A554VLE9_9FLAO</name>
<dbReference type="EMBL" id="VLNR01000018">
    <property type="protein sequence ID" value="TSE08927.1"/>
    <property type="molecule type" value="Genomic_DNA"/>
</dbReference>
<dbReference type="PROSITE" id="PS51257">
    <property type="entry name" value="PROKAR_LIPOPROTEIN"/>
    <property type="match status" value="1"/>
</dbReference>
<protein>
    <recommendedName>
        <fullName evidence="4">Lipoprotein</fullName>
    </recommendedName>
</protein>
<organism evidence="2 3">
    <name type="scientific">Aquimarina algiphila</name>
    <dbReference type="NCBI Taxonomy" id="2047982"/>
    <lineage>
        <taxon>Bacteria</taxon>
        <taxon>Pseudomonadati</taxon>
        <taxon>Bacteroidota</taxon>
        <taxon>Flavobacteriia</taxon>
        <taxon>Flavobacteriales</taxon>
        <taxon>Flavobacteriaceae</taxon>
        <taxon>Aquimarina</taxon>
    </lineage>
</organism>
<proteinExistence type="predicted"/>
<evidence type="ECO:0000313" key="2">
    <source>
        <dbReference type="EMBL" id="TSE08927.1"/>
    </source>
</evidence>
<comment type="caution">
    <text evidence="2">The sequence shown here is derived from an EMBL/GenBank/DDBJ whole genome shotgun (WGS) entry which is preliminary data.</text>
</comment>
<keyword evidence="1" id="KW-0175">Coiled coil</keyword>
<dbReference type="OrthoDB" id="795031at2"/>
<keyword evidence="3" id="KW-1185">Reference proteome</keyword>
<dbReference type="Proteomes" id="UP000318833">
    <property type="component" value="Unassembled WGS sequence"/>
</dbReference>
<gene>
    <name evidence="2" type="ORF">FOF46_10680</name>
</gene>
<sequence>MKNTSLIIYTLSLLFAVSCGVPQEEFDRLKKENENLKQKIAECQLTPHQILEQANEYYDNLDYTKSRDRLKALVEKFPNSSEGKKGKKLLKKVEKEILANAEALEKEDQKEGNNEAYQKALSNMKKKYDVANEVTWYSDNSSTQSNDKSYIQTYIGKKEKRKPWLGLSINHFTKKDWLFIQRMEIDVDGKTFEIEEATPGEFNSKEESGGKREWLDRVIKELDMPMIKAIASSKVAKIKFVGKDDLNTKTISKAEKKAIQNVLDAYNALLNVK</sequence>